<reference evidence="1 2" key="1">
    <citation type="journal article" date="2011" name="J. Bacteriol.">
        <title>Draft genome sequence of the marine bacterium Streptomyces griseoaurantiacus M045, which produces novel manumycin-type antibiotics with a pABA core component.</title>
        <authorList>
            <person name="Li F."/>
            <person name="Jiang P."/>
            <person name="Zheng H."/>
            <person name="Wang S."/>
            <person name="Zhao G."/>
            <person name="Qin S."/>
            <person name="Liu Z."/>
        </authorList>
    </citation>
    <scope>NUCLEOTIDE SEQUENCE [LARGE SCALE GENOMIC DNA]</scope>
    <source>
        <strain evidence="1 2">M045</strain>
    </source>
</reference>
<comment type="caution">
    <text evidence="1">The sequence shown here is derived from an EMBL/GenBank/DDBJ whole genome shotgun (WGS) entry which is preliminary data.</text>
</comment>
<protein>
    <submittedName>
        <fullName evidence="1">Uncharacterized protein</fullName>
    </submittedName>
</protein>
<dbReference type="Proteomes" id="UP000003022">
    <property type="component" value="Unassembled WGS sequence"/>
</dbReference>
<accession>F3NJS2</accession>
<proteinExistence type="predicted"/>
<dbReference type="AlphaFoldDB" id="F3NJS2"/>
<name>F3NJS2_9ACTN</name>
<dbReference type="EMBL" id="AEYX01000037">
    <property type="protein sequence ID" value="EGG46333.1"/>
    <property type="molecule type" value="Genomic_DNA"/>
</dbReference>
<organism evidence="1 2">
    <name type="scientific">Streptomyces griseoaurantiacus M045</name>
    <dbReference type="NCBI Taxonomy" id="996637"/>
    <lineage>
        <taxon>Bacteria</taxon>
        <taxon>Bacillati</taxon>
        <taxon>Actinomycetota</taxon>
        <taxon>Actinomycetes</taxon>
        <taxon>Kitasatosporales</taxon>
        <taxon>Streptomycetaceae</taxon>
        <taxon>Streptomyces</taxon>
        <taxon>Streptomyces aurantiacus group</taxon>
    </lineage>
</organism>
<gene>
    <name evidence="1" type="ORF">SGM_3386</name>
</gene>
<keyword evidence="2" id="KW-1185">Reference proteome</keyword>
<sequence>MGEDGWRIRLEGGSLVRGGGLVGCRQGWVASDYNVVRGRAEA</sequence>
<evidence type="ECO:0000313" key="1">
    <source>
        <dbReference type="EMBL" id="EGG46333.1"/>
    </source>
</evidence>
<evidence type="ECO:0000313" key="2">
    <source>
        <dbReference type="Proteomes" id="UP000003022"/>
    </source>
</evidence>